<name>A8MAJ4_CALMQ</name>
<evidence type="ECO:0000313" key="2">
    <source>
        <dbReference type="Proteomes" id="UP000001137"/>
    </source>
</evidence>
<dbReference type="STRING" id="397948.Cmaq_1748"/>
<proteinExistence type="predicted"/>
<sequence length="96" mass="10955">MSLRDLEQVIDASRTRGIKVLVRFRGIRNFIMIDGEIKAINVDGLKIPWSRAFQKPPQVVLDTYPVERIDVMCGDEVIASYGSFNELVKSLNRLEC</sequence>
<reference evidence="1 2" key="1">
    <citation type="submission" date="2007-10" db="EMBL/GenBank/DDBJ databases">
        <title>Complete sequence of Caldivirga maquilingensis IC-167.</title>
        <authorList>
            <consortium name="US DOE Joint Genome Institute"/>
            <person name="Copeland A."/>
            <person name="Lucas S."/>
            <person name="Lapidus A."/>
            <person name="Barry K."/>
            <person name="Glavina del Rio T."/>
            <person name="Dalin E."/>
            <person name="Tice H."/>
            <person name="Pitluck S."/>
            <person name="Saunders E."/>
            <person name="Brettin T."/>
            <person name="Bruce D."/>
            <person name="Detter J.C."/>
            <person name="Han C."/>
            <person name="Schmutz J."/>
            <person name="Larimer F."/>
            <person name="Land M."/>
            <person name="Hauser L."/>
            <person name="Kyrpides N."/>
            <person name="Ivanova N."/>
            <person name="Biddle J.F."/>
            <person name="Zhang Z."/>
            <person name="Fitz-Gibbon S.T."/>
            <person name="Lowe T.M."/>
            <person name="Saltikov C."/>
            <person name="House C.H."/>
            <person name="Richardson P."/>
        </authorList>
    </citation>
    <scope>NUCLEOTIDE SEQUENCE [LARGE SCALE GENOMIC DNA]</scope>
    <source>
        <strain evidence="2">ATCC 700844 / DSM 13496 / JCM 10307 / IC-167</strain>
    </source>
</reference>
<accession>A8MAJ4</accession>
<dbReference type="Proteomes" id="UP000001137">
    <property type="component" value="Chromosome"/>
</dbReference>
<evidence type="ECO:0000313" key="1">
    <source>
        <dbReference type="EMBL" id="ABW02571.1"/>
    </source>
</evidence>
<protein>
    <submittedName>
        <fullName evidence="1">Uncharacterized protein</fullName>
    </submittedName>
</protein>
<dbReference type="OrthoDB" id="24469at2157"/>
<organism evidence="1 2">
    <name type="scientific">Caldivirga maquilingensis (strain ATCC 700844 / DSM 13496 / JCM 10307 / IC-167)</name>
    <dbReference type="NCBI Taxonomy" id="397948"/>
    <lineage>
        <taxon>Archaea</taxon>
        <taxon>Thermoproteota</taxon>
        <taxon>Thermoprotei</taxon>
        <taxon>Thermoproteales</taxon>
        <taxon>Thermoproteaceae</taxon>
        <taxon>Caldivirga</taxon>
    </lineage>
</organism>
<dbReference type="RefSeq" id="WP_012186790.1">
    <property type="nucleotide sequence ID" value="NC_009954.1"/>
</dbReference>
<keyword evidence="2" id="KW-1185">Reference proteome</keyword>
<dbReference type="eggNOG" id="arCOG06065">
    <property type="taxonomic scope" value="Archaea"/>
</dbReference>
<dbReference type="HOGENOM" id="CLU_183470_0_0_2"/>
<gene>
    <name evidence="1" type="ordered locus">Cmaq_1748</name>
</gene>
<dbReference type="KEGG" id="cma:Cmaq_1748"/>
<dbReference type="EMBL" id="CP000852">
    <property type="protein sequence ID" value="ABW02571.1"/>
    <property type="molecule type" value="Genomic_DNA"/>
</dbReference>
<dbReference type="AlphaFoldDB" id="A8MAJ4"/>
<dbReference type="GeneID" id="5709439"/>